<dbReference type="AlphaFoldDB" id="A0A2P5YXQ9"/>
<evidence type="ECO:0000256" key="1">
    <source>
        <dbReference type="SAM" id="Coils"/>
    </source>
</evidence>
<name>A0A2P5YXQ9_GOSBA</name>
<reference evidence="2 3" key="1">
    <citation type="submission" date="2015-01" db="EMBL/GenBank/DDBJ databases">
        <title>Genome of allotetraploid Gossypium barbadense reveals genomic plasticity and fiber elongation in cotton evolution.</title>
        <authorList>
            <person name="Chen X."/>
            <person name="Liu X."/>
            <person name="Zhao B."/>
            <person name="Zheng H."/>
            <person name="Hu Y."/>
            <person name="Lu G."/>
            <person name="Yang C."/>
            <person name="Chen J."/>
            <person name="Shan C."/>
            <person name="Zhang L."/>
            <person name="Zhou Y."/>
            <person name="Wang L."/>
            <person name="Guo W."/>
            <person name="Bai Y."/>
            <person name="Ruan J."/>
            <person name="Shangguan X."/>
            <person name="Mao Y."/>
            <person name="Jiang J."/>
            <person name="Zhu Y."/>
            <person name="Lei J."/>
            <person name="Kang H."/>
            <person name="Chen S."/>
            <person name="He X."/>
            <person name="Wang R."/>
            <person name="Wang Y."/>
            <person name="Chen J."/>
            <person name="Wang L."/>
            <person name="Yu S."/>
            <person name="Wang B."/>
            <person name="Wei J."/>
            <person name="Song S."/>
            <person name="Lu X."/>
            <person name="Gao Z."/>
            <person name="Gu W."/>
            <person name="Deng X."/>
            <person name="Ma D."/>
            <person name="Wang S."/>
            <person name="Liang W."/>
            <person name="Fang L."/>
            <person name="Cai C."/>
            <person name="Zhu X."/>
            <person name="Zhou B."/>
            <person name="Zhang Y."/>
            <person name="Chen Z."/>
            <person name="Xu S."/>
            <person name="Zhu R."/>
            <person name="Wang S."/>
            <person name="Zhang T."/>
            <person name="Zhao G."/>
        </authorList>
    </citation>
    <scope>NUCLEOTIDE SEQUENCE [LARGE SCALE GENOMIC DNA]</scope>
    <source>
        <strain evidence="3">cv. Xinhai21</strain>
        <tissue evidence="2">Leaf</tissue>
    </source>
</reference>
<organism evidence="2 3">
    <name type="scientific">Gossypium barbadense</name>
    <name type="common">Sea Island cotton</name>
    <name type="synonym">Hibiscus barbadensis</name>
    <dbReference type="NCBI Taxonomy" id="3634"/>
    <lineage>
        <taxon>Eukaryota</taxon>
        <taxon>Viridiplantae</taxon>
        <taxon>Streptophyta</taxon>
        <taxon>Embryophyta</taxon>
        <taxon>Tracheophyta</taxon>
        <taxon>Spermatophyta</taxon>
        <taxon>Magnoliopsida</taxon>
        <taxon>eudicotyledons</taxon>
        <taxon>Gunneridae</taxon>
        <taxon>Pentapetalae</taxon>
        <taxon>rosids</taxon>
        <taxon>malvids</taxon>
        <taxon>Malvales</taxon>
        <taxon>Malvaceae</taxon>
        <taxon>Malvoideae</taxon>
        <taxon>Gossypium</taxon>
    </lineage>
</organism>
<dbReference type="Proteomes" id="UP000239757">
    <property type="component" value="Unassembled WGS sequence"/>
</dbReference>
<gene>
    <name evidence="2" type="ORF">GOBAR_AA00198</name>
</gene>
<accession>A0A2P5YXQ9</accession>
<proteinExistence type="predicted"/>
<keyword evidence="1" id="KW-0175">Coiled coil</keyword>
<dbReference type="OrthoDB" id="849214at2759"/>
<evidence type="ECO:0000313" key="2">
    <source>
        <dbReference type="EMBL" id="PPS20377.1"/>
    </source>
</evidence>
<sequence length="206" mass="22658">MSETHFQNTETALKNQQASIQGLETQIGQLAKLIFERPQCSLPSNTESNPREQFNAITIQDEEGLIAPEPEPKQETMVGDKVLLDAADPHIATSEPNGAIPLTYSVFSHIVQSRFSNPHGRAHGRALDSAHTTRGDTAVRYGRVQIGQNFSLARDVLSGHGRATWLWLSLSNQHRRATHSCLGTVVEIENLARSCDTPVPTTRAQD</sequence>
<protein>
    <submittedName>
        <fullName evidence="2">Uncharacterized protein</fullName>
    </submittedName>
</protein>
<dbReference type="EMBL" id="KZ662702">
    <property type="protein sequence ID" value="PPS20377.1"/>
    <property type="molecule type" value="Genomic_DNA"/>
</dbReference>
<feature type="coiled-coil region" evidence="1">
    <location>
        <begin position="6"/>
        <end position="33"/>
    </location>
</feature>
<evidence type="ECO:0000313" key="3">
    <source>
        <dbReference type="Proteomes" id="UP000239757"/>
    </source>
</evidence>